<comment type="similarity">
    <text evidence="1">Belongs to the short-chain dehydrogenases/reductases (SDR) family.</text>
</comment>
<evidence type="ECO:0000256" key="3">
    <source>
        <dbReference type="ARBA" id="ARBA00023002"/>
    </source>
</evidence>
<dbReference type="OrthoDB" id="2898618at2759"/>
<accession>A0A3M2SHL7</accession>
<dbReference type="EMBL" id="NKUJ01000038">
    <property type="protein sequence ID" value="RMJ17049.1"/>
    <property type="molecule type" value="Genomic_DNA"/>
</dbReference>
<keyword evidence="5" id="KW-1185">Reference proteome</keyword>
<dbReference type="STRING" id="2010991.A0A3M2SHL7"/>
<dbReference type="SUPFAM" id="SSF51735">
    <property type="entry name" value="NAD(P)-binding Rossmann-fold domains"/>
    <property type="match status" value="1"/>
</dbReference>
<keyword evidence="3" id="KW-0560">Oxidoreductase</keyword>
<comment type="caution">
    <text evidence="4">The sequence shown here is derived from an EMBL/GenBank/DDBJ whole genome shotgun (WGS) entry which is preliminary data.</text>
</comment>
<dbReference type="GO" id="GO:0016491">
    <property type="term" value="F:oxidoreductase activity"/>
    <property type="evidence" value="ECO:0007669"/>
    <property type="project" value="UniProtKB-KW"/>
</dbReference>
<dbReference type="InterPro" id="IPR052178">
    <property type="entry name" value="Sec_Metab_Biosynth_SDR"/>
</dbReference>
<reference evidence="4 5" key="1">
    <citation type="submission" date="2017-06" db="EMBL/GenBank/DDBJ databases">
        <title>Comparative genomic analysis of Ambrosia Fusariam Clade fungi.</title>
        <authorList>
            <person name="Stajich J.E."/>
            <person name="Carrillo J."/>
            <person name="Kijimoto T."/>
            <person name="Eskalen A."/>
            <person name="O'Donnell K."/>
            <person name="Kasson M."/>
        </authorList>
    </citation>
    <scope>NUCLEOTIDE SEQUENCE [LARGE SCALE GENOMIC DNA]</scope>
    <source>
        <strain evidence="4">UCR3666</strain>
    </source>
</reference>
<proteinExistence type="inferred from homology"/>
<sequence length="293" mass="30980">MASNLRIGELFGVAGRWVAITGGASGIGLMLARGCAANGANVILIDVNEKALHDVKPELEGLLESPAGSNNIEVVTIHADLSSEEGVKTVVDKIKLIRTSLDALIHCAAIRYMNEITYKPGESLDRLEAATLSAPYKGWEHTFRLNVLAPYYLTAGLVSLLGAAAAQGDGRGSVILFSSPASVHNHQFVPCYQTSKAAVDHLVRIMAAEFADFYIRVNAMSPGLVPSGMTPNDGSSNLRLAGETPAKRAGTEEDMVGCALWLMSKAGAFMDGKVVRIEGGRLLILKGVTSNSD</sequence>
<organism evidence="4 5">
    <name type="scientific">Fusarium kuroshium</name>
    <dbReference type="NCBI Taxonomy" id="2010991"/>
    <lineage>
        <taxon>Eukaryota</taxon>
        <taxon>Fungi</taxon>
        <taxon>Dikarya</taxon>
        <taxon>Ascomycota</taxon>
        <taxon>Pezizomycotina</taxon>
        <taxon>Sordariomycetes</taxon>
        <taxon>Hypocreomycetidae</taxon>
        <taxon>Hypocreales</taxon>
        <taxon>Nectriaceae</taxon>
        <taxon>Fusarium</taxon>
        <taxon>Fusarium solani species complex</taxon>
    </lineage>
</organism>
<dbReference type="PRINTS" id="PR00081">
    <property type="entry name" value="GDHRDH"/>
</dbReference>
<dbReference type="InterPro" id="IPR036291">
    <property type="entry name" value="NAD(P)-bd_dom_sf"/>
</dbReference>
<dbReference type="AlphaFoldDB" id="A0A3M2SHL7"/>
<evidence type="ECO:0000313" key="5">
    <source>
        <dbReference type="Proteomes" id="UP000277212"/>
    </source>
</evidence>
<dbReference type="PANTHER" id="PTHR43618">
    <property type="entry name" value="7-ALPHA-HYDROXYSTEROID DEHYDROGENASE"/>
    <property type="match status" value="1"/>
</dbReference>
<dbReference type="PANTHER" id="PTHR43618:SF8">
    <property type="entry name" value="7ALPHA-HYDROXYSTEROID DEHYDROGENASE"/>
    <property type="match status" value="1"/>
</dbReference>
<dbReference type="Pfam" id="PF13561">
    <property type="entry name" value="adh_short_C2"/>
    <property type="match status" value="1"/>
</dbReference>
<evidence type="ECO:0000313" key="4">
    <source>
        <dbReference type="EMBL" id="RMJ17049.1"/>
    </source>
</evidence>
<dbReference type="Proteomes" id="UP000277212">
    <property type="component" value="Unassembled WGS sequence"/>
</dbReference>
<gene>
    <name evidence="4" type="ORF">CDV36_003249</name>
</gene>
<evidence type="ECO:0000256" key="2">
    <source>
        <dbReference type="ARBA" id="ARBA00022857"/>
    </source>
</evidence>
<dbReference type="Gene3D" id="3.40.50.720">
    <property type="entry name" value="NAD(P)-binding Rossmann-like Domain"/>
    <property type="match status" value="1"/>
</dbReference>
<dbReference type="InterPro" id="IPR002347">
    <property type="entry name" value="SDR_fam"/>
</dbReference>
<protein>
    <submittedName>
        <fullName evidence="4">Uncharacterized protein</fullName>
    </submittedName>
</protein>
<evidence type="ECO:0000256" key="1">
    <source>
        <dbReference type="ARBA" id="ARBA00006484"/>
    </source>
</evidence>
<name>A0A3M2SHL7_9HYPO</name>
<keyword evidence="2" id="KW-0521">NADP</keyword>